<reference evidence="2 3" key="1">
    <citation type="submission" date="2017-12" db="EMBL/GenBank/DDBJ databases">
        <title>Legionella sainthelensi LA01-117, whole genome sequence of a clinical isolate from New Zealand.</title>
        <authorList>
            <person name="Cree S.L."/>
            <person name="Slow S."/>
            <person name="Kennedy M.A."/>
            <person name="Murdoch D.R."/>
            <person name="Biggs P.J."/>
            <person name="Anderson T."/>
        </authorList>
    </citation>
    <scope>NUCLEOTIDE SEQUENCE [LARGE SCALE GENOMIC DNA]</scope>
    <source>
        <strain evidence="2 3">LA01-117</strain>
    </source>
</reference>
<dbReference type="EMBL" id="CP025491">
    <property type="protein sequence ID" value="AUH73673.1"/>
    <property type="molecule type" value="Genomic_DNA"/>
</dbReference>
<gene>
    <name evidence="2" type="ORF">CAB17_17705</name>
</gene>
<evidence type="ECO:0000313" key="2">
    <source>
        <dbReference type="EMBL" id="AUH73673.1"/>
    </source>
</evidence>
<organism evidence="2 3">
    <name type="scientific">Legionella sainthelensi</name>
    <dbReference type="NCBI Taxonomy" id="28087"/>
    <lineage>
        <taxon>Bacteria</taxon>
        <taxon>Pseudomonadati</taxon>
        <taxon>Pseudomonadota</taxon>
        <taxon>Gammaproteobacteria</taxon>
        <taxon>Legionellales</taxon>
        <taxon>Legionellaceae</taxon>
        <taxon>Legionella</taxon>
    </lineage>
</organism>
<dbReference type="KEGG" id="lsh:CAB17_17705"/>
<name>A0A2H5FQA3_9GAMM</name>
<dbReference type="AlphaFoldDB" id="A0A2H5FQA3"/>
<feature type="compositionally biased region" description="Polar residues" evidence="1">
    <location>
        <begin position="666"/>
        <end position="683"/>
    </location>
</feature>
<feature type="compositionally biased region" description="Low complexity" evidence="1">
    <location>
        <begin position="688"/>
        <end position="703"/>
    </location>
</feature>
<sequence length="733" mass="83354">MNPRKKVSSQMVVEHHREKHFNADKLERLNFTIREFDIRNYKQLGRLFGMEENQFRTIGELETLLKSLRTKSTSKTASALTEETEKAFLNTQINMLNQYKNYLLTEINQREKERNLKKNVEASVGMPVALSRLISAHSNLISGFDSIQHSIAITVNHINEKFEKDIKSKEAQIELATALLKVALSVVGAGAVGEIIGQAIKNANPESIEELTGAAGKISLDAIKRELAQDLTAATIDTITDDMLIHINKVVQSTSSRISLKFQDQVTLYLTILKSKSCGEITKAIERVGQITLTPEEWDKELDATNKAKLLSMNPNHLDALVSEVRNEMQLKTLYARENAAALEYQKLSQPIKKIIEFAALEVGPHFVKRYQEKMAPISEYFQIHFVSSVLSREYRKPDALKHGYKSAVDRNKYEGYESMVRNGHVKHFPKGILQEDPHLLMMFEPTVMTGNLSFNQEMHKGGKNLRRFLATQISGIKENVELYGLKKSNKDSKCGVITRKGAIEDMLRSYAIIVSVMEGAVHHHKHQSSIPLFKEDREVLAILKTLMEINLFFTSHPDNKNEPLITPLCVFNRDPHFMDLIKQRPVLRQELVELILNDSFILKCLTDPNLKEREKDSKRLYSMLDELIILLETAMPEIEHMKISEFKEQAKQYIEHQCAQIITSDGETNSCSNTQSSFTNSPIRAINSDSSSQVSKNSNSSSLQNDFNTARFRRILTEGRNEPNIVPLNLEN</sequence>
<protein>
    <submittedName>
        <fullName evidence="2">Uncharacterized protein</fullName>
    </submittedName>
</protein>
<proteinExistence type="predicted"/>
<keyword evidence="3" id="KW-1185">Reference proteome</keyword>
<evidence type="ECO:0000256" key="1">
    <source>
        <dbReference type="SAM" id="MobiDB-lite"/>
    </source>
</evidence>
<feature type="region of interest" description="Disordered" evidence="1">
    <location>
        <begin position="666"/>
        <end position="705"/>
    </location>
</feature>
<dbReference type="Proteomes" id="UP000234343">
    <property type="component" value="Chromosome"/>
</dbReference>
<dbReference type="RefSeq" id="WP_101901178.1">
    <property type="nucleotide sequence ID" value="NZ_CP025491.2"/>
</dbReference>
<accession>A0A2H5FQA3</accession>
<evidence type="ECO:0000313" key="3">
    <source>
        <dbReference type="Proteomes" id="UP000234343"/>
    </source>
</evidence>